<dbReference type="OMA" id="ASFFTWS"/>
<dbReference type="AlphaFoldDB" id="Q0CYR6"/>
<dbReference type="RefSeq" id="XP_001208533.1">
    <property type="nucleotide sequence ID" value="XM_001208533.1"/>
</dbReference>
<dbReference type="EMBL" id="CH476595">
    <property type="protein sequence ID" value="EAU37925.1"/>
    <property type="molecule type" value="Genomic_DNA"/>
</dbReference>
<organism evidence="2 3">
    <name type="scientific">Aspergillus terreus (strain NIH 2624 / FGSC A1156)</name>
    <dbReference type="NCBI Taxonomy" id="341663"/>
    <lineage>
        <taxon>Eukaryota</taxon>
        <taxon>Fungi</taxon>
        <taxon>Dikarya</taxon>
        <taxon>Ascomycota</taxon>
        <taxon>Pezizomycotina</taxon>
        <taxon>Eurotiomycetes</taxon>
        <taxon>Eurotiomycetidae</taxon>
        <taxon>Eurotiales</taxon>
        <taxon>Aspergillaceae</taxon>
        <taxon>Aspergillus</taxon>
        <taxon>Aspergillus subgen. Circumdati</taxon>
    </lineage>
</organism>
<dbReference type="GeneID" id="4315791"/>
<dbReference type="PANTHER" id="PTHR45589:SF1">
    <property type="entry name" value="WD REPEAT DOMAIN 62, ISOFORM G"/>
    <property type="match status" value="1"/>
</dbReference>
<gene>
    <name evidence="2" type="ORF">ATEG_01168</name>
</gene>
<dbReference type="eggNOG" id="KOG1408">
    <property type="taxonomic scope" value="Eukaryota"/>
</dbReference>
<feature type="compositionally biased region" description="Polar residues" evidence="1">
    <location>
        <begin position="1"/>
        <end position="10"/>
    </location>
</feature>
<dbReference type="InterPro" id="IPR036322">
    <property type="entry name" value="WD40_repeat_dom_sf"/>
</dbReference>
<dbReference type="InterPro" id="IPR001680">
    <property type="entry name" value="WD40_rpt"/>
</dbReference>
<feature type="compositionally biased region" description="Acidic residues" evidence="1">
    <location>
        <begin position="996"/>
        <end position="1007"/>
    </location>
</feature>
<dbReference type="Proteomes" id="UP000007963">
    <property type="component" value="Unassembled WGS sequence"/>
</dbReference>
<dbReference type="InterPro" id="IPR015943">
    <property type="entry name" value="WD40/YVTN_repeat-like_dom_sf"/>
</dbReference>
<reference evidence="3" key="1">
    <citation type="submission" date="2005-09" db="EMBL/GenBank/DDBJ databases">
        <title>Annotation of the Aspergillus terreus NIH2624 genome.</title>
        <authorList>
            <person name="Birren B.W."/>
            <person name="Lander E.S."/>
            <person name="Galagan J.E."/>
            <person name="Nusbaum C."/>
            <person name="Devon K."/>
            <person name="Henn M."/>
            <person name="Ma L.-J."/>
            <person name="Jaffe D.B."/>
            <person name="Butler J."/>
            <person name="Alvarez P."/>
            <person name="Gnerre S."/>
            <person name="Grabherr M."/>
            <person name="Kleber M."/>
            <person name="Mauceli E.W."/>
            <person name="Brockman W."/>
            <person name="Rounsley S."/>
            <person name="Young S.K."/>
            <person name="LaButti K."/>
            <person name="Pushparaj V."/>
            <person name="DeCaprio D."/>
            <person name="Crawford M."/>
            <person name="Koehrsen M."/>
            <person name="Engels R."/>
            <person name="Montgomery P."/>
            <person name="Pearson M."/>
            <person name="Howarth C."/>
            <person name="Larson L."/>
            <person name="Luoma S."/>
            <person name="White J."/>
            <person name="Alvarado L."/>
            <person name="Kodira C.D."/>
            <person name="Zeng Q."/>
            <person name="Oleary S."/>
            <person name="Yandava C."/>
            <person name="Denning D.W."/>
            <person name="Nierman W.C."/>
            <person name="Milne T."/>
            <person name="Madden K."/>
        </authorList>
    </citation>
    <scope>NUCLEOTIDE SEQUENCE [LARGE SCALE GENOMIC DNA]</scope>
    <source>
        <strain evidence="3">NIH 2624 / FGSC A1156</strain>
    </source>
</reference>
<evidence type="ECO:0000256" key="1">
    <source>
        <dbReference type="SAM" id="MobiDB-lite"/>
    </source>
</evidence>
<name>Q0CYR6_ASPTN</name>
<feature type="compositionally biased region" description="Low complexity" evidence="1">
    <location>
        <begin position="884"/>
        <end position="898"/>
    </location>
</feature>
<proteinExistence type="predicted"/>
<dbReference type="SUPFAM" id="SSF50978">
    <property type="entry name" value="WD40 repeat-like"/>
    <property type="match status" value="2"/>
</dbReference>
<feature type="region of interest" description="Disordered" evidence="1">
    <location>
        <begin position="1"/>
        <end position="41"/>
    </location>
</feature>
<dbReference type="SMART" id="SM00320">
    <property type="entry name" value="WD40"/>
    <property type="match status" value="8"/>
</dbReference>
<dbReference type="VEuPathDB" id="FungiDB:ATEG_01168"/>
<feature type="compositionally biased region" description="Polar residues" evidence="1">
    <location>
        <begin position="135"/>
        <end position="145"/>
    </location>
</feature>
<feature type="compositionally biased region" description="Polar residues" evidence="1">
    <location>
        <begin position="902"/>
        <end position="913"/>
    </location>
</feature>
<dbReference type="InterPro" id="IPR052779">
    <property type="entry name" value="WDR62"/>
</dbReference>
<dbReference type="HOGENOM" id="CLU_005113_0_0_1"/>
<dbReference type="OrthoDB" id="6252103at2759"/>
<sequence>MAYNSLNVKSKSAGPGSSLRITPSNSPAIRPPPRTPNRAPQYQSTLSLRTVIGTTTTTPNGFSSHDQSRSFALCAGSAAVLAELDDNDDVNQRFFRARPSVPSVNPVTSFYNQSTPPTTPDTRKRSFSGIKPGANSANYNGTPSTEMTDAAAARAWSSRERVKAVTSVAISPNGRLLATGYNPRVLIFSTARDAPPDVPLSILNEHSFGVRSLSFSSNSQYLATLGDVNDGFLFVWTVNLKNGAAKLHSTNKCTSFIRDMCWMGQSLITAGVRHVKVWRLPEANSGSPTKSRANGELAPSTTTIAPRALSGRNCLLGALAENTFTCVASISEQEAVLGTDTGALCLLDDKGSSQKLFPVKHVGFSITSLTVDSDQSCIWIGGRGQRMQRVSVEELRPSSRASPVETARLLSPERKCKGPAITCMGSLTSHLVTLDTTKAIHIYRMDVLNSPDGLDSAAETTMSAHRDSVLGIRTLQEPNPWNADFFTWSCKGIVNFWNIDGKCQDSKSVTLEQIAGNDSEHSNELKVLRASEGTDLLLSGDKFGVLRVLQGQSLECVGVVRAHGGEITDIALHSTEETCVVASCGRDRMVQLFQWSGENLQLIQTMDDHVGAVGQLLFVNDGERLISCSADRTIIIRDRVTREENGSTVVAYLISKVITVKASPVSMALSTEDSDTIVVSTVDRCIQQYDIASGRHVQSFRAVDSESSDTVVMGALTVANEEPGQSPKLLVGVSGTDKSIRVYDMNRGVLLTGEFGHTEGVSDVCLLEPKRGPPGKTTRTLVSSGIDGVVMIWDILVQPQQSPESMPIITREEEASAKESPLSHPPLRKILSRNELVGLQRQETPTGTPTPMREQSPPLVRKFSKFSLRSSSTKNGSPAPSTPPQSSTRHSPLSSSRLARFRQTSSPAGSNHTPVKRGSNLANNVRRSSLDFRSHRKNAGKSEFGSLDMSTEQVCRTLRAYRKKLNGSTEHLSAQKELERELGLTLRALNSRNDTCELENGDVDETDSSGKENDNRVIPVPPEPDETIRLVKHRTPSTPNLRQKKFSRPPRRSSVDVTAQG</sequence>
<evidence type="ECO:0000313" key="3">
    <source>
        <dbReference type="Proteomes" id="UP000007963"/>
    </source>
</evidence>
<feature type="compositionally biased region" description="Basic residues" evidence="1">
    <location>
        <begin position="1042"/>
        <end position="1051"/>
    </location>
</feature>
<dbReference type="STRING" id="341663.Q0CYR6"/>
<dbReference type="Pfam" id="PF00400">
    <property type="entry name" value="WD40"/>
    <property type="match status" value="5"/>
</dbReference>
<dbReference type="PANTHER" id="PTHR45589">
    <property type="entry name" value="WD REPEAT DOMAIN 62, ISOFORM G"/>
    <property type="match status" value="1"/>
</dbReference>
<accession>Q0CYR6</accession>
<feature type="compositionally biased region" description="Polar residues" evidence="1">
    <location>
        <begin position="106"/>
        <end position="116"/>
    </location>
</feature>
<dbReference type="Gene3D" id="2.130.10.10">
    <property type="entry name" value="YVTN repeat-like/Quinoprotein amine dehydrogenase"/>
    <property type="match status" value="3"/>
</dbReference>
<feature type="region of interest" description="Disordered" evidence="1">
    <location>
        <begin position="813"/>
        <end position="949"/>
    </location>
</feature>
<feature type="region of interest" description="Disordered" evidence="1">
    <location>
        <begin position="106"/>
        <end position="145"/>
    </location>
</feature>
<evidence type="ECO:0000313" key="2">
    <source>
        <dbReference type="EMBL" id="EAU37925.1"/>
    </source>
</evidence>
<feature type="region of interest" description="Disordered" evidence="1">
    <location>
        <begin position="995"/>
        <end position="1061"/>
    </location>
</feature>
<protein>
    <submittedName>
        <fullName evidence="2">Uncharacterized protein</fullName>
    </submittedName>
</protein>